<evidence type="ECO:0000256" key="2">
    <source>
        <dbReference type="ARBA" id="ARBA00004574"/>
    </source>
</evidence>
<comment type="subcellular location">
    <subcellularLocation>
        <location evidence="2">Chromosome</location>
        <location evidence="2">Telomere</location>
    </subcellularLocation>
</comment>
<dbReference type="GO" id="GO:0004674">
    <property type="term" value="F:protein serine/threonine kinase activity"/>
    <property type="evidence" value="ECO:0007669"/>
    <property type="project" value="UniProtKB-EC"/>
</dbReference>
<evidence type="ECO:0000313" key="13">
    <source>
        <dbReference type="EMBL" id="KKK23878.1"/>
    </source>
</evidence>
<evidence type="ECO:0000259" key="12">
    <source>
        <dbReference type="PROSITE" id="PS50011"/>
    </source>
</evidence>
<evidence type="ECO:0000256" key="8">
    <source>
        <dbReference type="ARBA" id="ARBA00030980"/>
    </source>
</evidence>
<gene>
    <name evidence="13" type="ORF">AOCH_002909</name>
</gene>
<dbReference type="EMBL" id="JYKN01000596">
    <property type="protein sequence ID" value="KKK23878.1"/>
    <property type="molecule type" value="Genomic_DNA"/>
</dbReference>
<dbReference type="SUPFAM" id="SSF56112">
    <property type="entry name" value="Protein kinase-like (PK-like)"/>
    <property type="match status" value="1"/>
</dbReference>
<protein>
    <recommendedName>
        <fullName evidence="6">EKC/KEOPS complex subunit BUD32</fullName>
        <ecNumber evidence="4">2.7.11.1</ecNumber>
    </recommendedName>
    <alternativeName>
        <fullName evidence="8 9">Atypical Serine/threonine protein kinase BUD32</fullName>
    </alternativeName>
    <alternativeName>
        <fullName evidence="5">EKC/KEOPS complex subunit bud32</fullName>
    </alternativeName>
</protein>
<evidence type="ECO:0000256" key="1">
    <source>
        <dbReference type="ARBA" id="ARBA00003747"/>
    </source>
</evidence>
<organism evidence="13 14">
    <name type="scientific">Aspergillus ochraceoroseus</name>
    <dbReference type="NCBI Taxonomy" id="138278"/>
    <lineage>
        <taxon>Eukaryota</taxon>
        <taxon>Fungi</taxon>
        <taxon>Dikarya</taxon>
        <taxon>Ascomycota</taxon>
        <taxon>Pezizomycotina</taxon>
        <taxon>Eurotiomycetes</taxon>
        <taxon>Eurotiomycetidae</taxon>
        <taxon>Eurotiales</taxon>
        <taxon>Aspergillaceae</taxon>
        <taxon>Aspergillus</taxon>
        <taxon>Aspergillus subgen. Nidulantes</taxon>
    </lineage>
</organism>
<dbReference type="GO" id="GO:0000781">
    <property type="term" value="C:chromosome, telomeric region"/>
    <property type="evidence" value="ECO:0007669"/>
    <property type="project" value="UniProtKB-SubCell"/>
</dbReference>
<dbReference type="InterPro" id="IPR011009">
    <property type="entry name" value="Kinase-like_dom_sf"/>
</dbReference>
<dbReference type="InterPro" id="IPR051681">
    <property type="entry name" value="Ser/Thr_Kinases-Pseudokinases"/>
</dbReference>
<dbReference type="Pfam" id="PF00069">
    <property type="entry name" value="Pkinase"/>
    <property type="match status" value="1"/>
</dbReference>
<dbReference type="AlphaFoldDB" id="A0A0F8UWK4"/>
<comment type="catalytic activity">
    <reaction evidence="10">
        <text>L-threonyl-[protein] + ATP = O-phospho-L-threonyl-[protein] + ADP + H(+)</text>
        <dbReference type="Rhea" id="RHEA:46608"/>
        <dbReference type="Rhea" id="RHEA-COMP:11060"/>
        <dbReference type="Rhea" id="RHEA-COMP:11605"/>
        <dbReference type="ChEBI" id="CHEBI:15378"/>
        <dbReference type="ChEBI" id="CHEBI:30013"/>
        <dbReference type="ChEBI" id="CHEBI:30616"/>
        <dbReference type="ChEBI" id="CHEBI:61977"/>
        <dbReference type="ChEBI" id="CHEBI:456216"/>
        <dbReference type="EC" id="2.7.11.1"/>
    </reaction>
</comment>
<reference evidence="13 14" key="1">
    <citation type="submission" date="2015-02" db="EMBL/GenBank/DDBJ databases">
        <title>Draft Genome Sequences of Two Closely-Related Aflatoxigenic Aspergillus Species Obtained from the Cote d'Ivoire.</title>
        <authorList>
            <person name="Moore G.G."/>
            <person name="Beltz S.B."/>
            <person name="Mack B.M."/>
        </authorList>
    </citation>
    <scope>NUCLEOTIDE SEQUENCE [LARGE SCALE GENOMIC DNA]</scope>
    <source>
        <strain evidence="13 14">SRRC1432</strain>
    </source>
</reference>
<evidence type="ECO:0000256" key="10">
    <source>
        <dbReference type="ARBA" id="ARBA00047899"/>
    </source>
</evidence>
<evidence type="ECO:0000256" key="7">
    <source>
        <dbReference type="ARBA" id="ARBA00022895"/>
    </source>
</evidence>
<evidence type="ECO:0000313" key="14">
    <source>
        <dbReference type="Proteomes" id="UP000034947"/>
    </source>
</evidence>
<keyword evidence="7" id="KW-0158">Chromosome</keyword>
<comment type="catalytic activity">
    <reaction evidence="11">
        <text>L-seryl-[protein] + ATP = O-phospho-L-seryl-[protein] + ADP + H(+)</text>
        <dbReference type="Rhea" id="RHEA:17989"/>
        <dbReference type="Rhea" id="RHEA-COMP:9863"/>
        <dbReference type="Rhea" id="RHEA-COMP:11604"/>
        <dbReference type="ChEBI" id="CHEBI:15378"/>
        <dbReference type="ChEBI" id="CHEBI:29999"/>
        <dbReference type="ChEBI" id="CHEBI:30616"/>
        <dbReference type="ChEBI" id="CHEBI:83421"/>
        <dbReference type="ChEBI" id="CHEBI:456216"/>
        <dbReference type="EC" id="2.7.11.1"/>
    </reaction>
</comment>
<name>A0A0F8UWK4_9EURO</name>
<sequence>MELSHRIVDAIWRPSFVLKYHELQAYLHPSSGRTGPAPWDQSPLNPRNLVDSLNNTSSRWRIDGATICGTCIYVIPLDLLPTLPPLGIFLFLLDQTDYPPALRHSLDASVSVPLRDGRAISGQGIAKHLCRALDHYCAQNPDFLDQYLRLPFGSKLILEELASDPASMKLEVERVYDIESKMLTVTALQQLWSDVARDAWPPILDVHDLRLIRQINEAVSLVETPGIKLCIQPLSIFKSAAGSLDHMYHELHLLLTCPQHPHIMSRPLAIVTKKASFGGKDGVVGFLLQYFQAGSIRDILPNRQRSGTLLNSVKLRWCRQIASALAHLNATGIFYSDLRPDNVLLDSNRPDAGVVLCDFEQRGNWYEWCAPEVLYRQYAENIRSRLPARVINPPYDRLLKGYHYSHSLSDSKCYTSAETHIESSNRAWFALPAAAREKATVYNLGLFIYTVFEGLSNVECNIANQFPNEQEVEFPVFRRTPDVIRELIQRCVADTPDRQVEELESGPFRVVRRNGLLYPRTRTDLERNTYETVTAVMDSAFRYWAIELACAEKFLESPMWPSGNFGHNRPSLRDVSDILERLPEDFEE</sequence>
<dbReference type="PANTHER" id="PTHR44329">
    <property type="entry name" value="SERINE/THREONINE-PROTEIN KINASE TNNI3K-RELATED"/>
    <property type="match status" value="1"/>
</dbReference>
<dbReference type="PROSITE" id="PS50011">
    <property type="entry name" value="PROTEIN_KINASE_DOM"/>
    <property type="match status" value="1"/>
</dbReference>
<dbReference type="InterPro" id="IPR008266">
    <property type="entry name" value="Tyr_kinase_AS"/>
</dbReference>
<evidence type="ECO:0000256" key="9">
    <source>
        <dbReference type="ARBA" id="ARBA00033194"/>
    </source>
</evidence>
<evidence type="ECO:0000256" key="4">
    <source>
        <dbReference type="ARBA" id="ARBA00012513"/>
    </source>
</evidence>
<feature type="domain" description="Protein kinase" evidence="12">
    <location>
        <begin position="189"/>
        <end position="509"/>
    </location>
</feature>
<dbReference type="OrthoDB" id="4062651at2759"/>
<evidence type="ECO:0000256" key="6">
    <source>
        <dbReference type="ARBA" id="ARBA00019973"/>
    </source>
</evidence>
<evidence type="ECO:0000256" key="11">
    <source>
        <dbReference type="ARBA" id="ARBA00048679"/>
    </source>
</evidence>
<dbReference type="Proteomes" id="UP000034947">
    <property type="component" value="Unassembled WGS sequence"/>
</dbReference>
<comment type="function">
    <text evidence="1">Component of the EKC/KEOPS complex that is required for the formation of a threonylcarbamoyl group on adenosine at position 37 (t(6)A37) in tRNAs that read codons beginning with adenine. The complex is probably involved in the transfer of the threonylcarbamoyl moiety of threonylcarbamoyl-AMP (TC-AMP) to the N6 group of A37. BUD32 has ATPase activity in the context of the EKC/KEOPS complex and likely plays a supporting role to the catalytic subunit KAE1. The EKC/KEOPS complex also promotes both telomere uncapping and telomere elongation. The complex is required for efficient recruitment of transcriptional coactivators.</text>
</comment>
<evidence type="ECO:0000256" key="5">
    <source>
        <dbReference type="ARBA" id="ARBA00013948"/>
    </source>
</evidence>
<dbReference type="GO" id="GO:0005524">
    <property type="term" value="F:ATP binding"/>
    <property type="evidence" value="ECO:0007669"/>
    <property type="project" value="InterPro"/>
</dbReference>
<keyword evidence="7" id="KW-0779">Telomere</keyword>
<dbReference type="InterPro" id="IPR000719">
    <property type="entry name" value="Prot_kinase_dom"/>
</dbReference>
<comment type="subunit">
    <text evidence="3">Component of the EKC/KEOPS complex composed of at least BUD32, CGI121, GON7, KAE1 and PCC1; the whole complex dimerizes.</text>
</comment>
<dbReference type="Gene3D" id="1.10.510.10">
    <property type="entry name" value="Transferase(Phosphotransferase) domain 1"/>
    <property type="match status" value="1"/>
</dbReference>
<comment type="caution">
    <text evidence="13">The sequence shown here is derived from an EMBL/GenBank/DDBJ whole genome shotgun (WGS) entry which is preliminary data.</text>
</comment>
<evidence type="ECO:0000256" key="3">
    <source>
        <dbReference type="ARBA" id="ARBA00011534"/>
    </source>
</evidence>
<proteinExistence type="predicted"/>
<accession>A0A0F8UWK4</accession>
<dbReference type="VEuPathDB" id="FungiDB:P175DRAFT_0505196"/>
<dbReference type="PROSITE" id="PS00109">
    <property type="entry name" value="PROTEIN_KINASE_TYR"/>
    <property type="match status" value="1"/>
</dbReference>
<dbReference type="SMART" id="SM00220">
    <property type="entry name" value="S_TKc"/>
    <property type="match status" value="1"/>
</dbReference>
<dbReference type="EC" id="2.7.11.1" evidence="4"/>
<keyword evidence="14" id="KW-1185">Reference proteome</keyword>